<dbReference type="GO" id="GO:0004706">
    <property type="term" value="F:JUN kinase kinase kinase activity"/>
    <property type="evidence" value="ECO:0007669"/>
    <property type="project" value="TreeGrafter"/>
</dbReference>
<evidence type="ECO:0000259" key="2">
    <source>
        <dbReference type="PROSITE" id="PS50011"/>
    </source>
</evidence>
<proteinExistence type="predicted"/>
<dbReference type="EMBL" id="AFYH01221668">
    <property type="status" value="NOT_ANNOTATED_CDS"/>
    <property type="molecule type" value="Genomic_DNA"/>
</dbReference>
<name>M3XLL3_LATCH</name>
<evidence type="ECO:0000313" key="5">
    <source>
        <dbReference type="Proteomes" id="UP000008672"/>
    </source>
</evidence>
<dbReference type="Pfam" id="PF00619">
    <property type="entry name" value="CARD"/>
    <property type="match status" value="1"/>
</dbReference>
<accession>M3XLL3</accession>
<dbReference type="Proteomes" id="UP000008672">
    <property type="component" value="Unassembled WGS sequence"/>
</dbReference>
<protein>
    <recommendedName>
        <fullName evidence="6">Protein kinase domain-containing protein</fullName>
    </recommendedName>
</protein>
<dbReference type="GO" id="GO:0031349">
    <property type="term" value="P:positive regulation of defense response"/>
    <property type="evidence" value="ECO:0007669"/>
    <property type="project" value="UniProtKB-ARBA"/>
</dbReference>
<dbReference type="GO" id="GO:0042981">
    <property type="term" value="P:regulation of apoptotic process"/>
    <property type="evidence" value="ECO:0007669"/>
    <property type="project" value="InterPro"/>
</dbReference>
<dbReference type="PANTHER" id="PTHR44329:SF143">
    <property type="entry name" value="RECEPTOR INTERACTING SERINE_THREONINE KINASE 2"/>
    <property type="match status" value="1"/>
</dbReference>
<dbReference type="InterPro" id="IPR011029">
    <property type="entry name" value="DEATH-like_dom_sf"/>
</dbReference>
<feature type="domain" description="CARD" evidence="3">
    <location>
        <begin position="404"/>
        <end position="475"/>
    </location>
</feature>
<dbReference type="Gene3D" id="1.10.510.10">
    <property type="entry name" value="Transferase(Phosphotransferase) domain 1"/>
    <property type="match status" value="1"/>
</dbReference>
<dbReference type="GeneTree" id="ENSGT00940000156113"/>
<dbReference type="OMA" id="HCMTEGR"/>
<keyword evidence="5" id="KW-1185">Reference proteome</keyword>
<reference evidence="4" key="3">
    <citation type="submission" date="2025-09" db="UniProtKB">
        <authorList>
            <consortium name="Ensembl"/>
        </authorList>
    </citation>
    <scope>IDENTIFICATION</scope>
</reference>
<dbReference type="InterPro" id="IPR001245">
    <property type="entry name" value="Ser-Thr/Tyr_kinase_cat_dom"/>
</dbReference>
<dbReference type="STRING" id="7897.ENSLACP00000023619"/>
<dbReference type="InParanoid" id="M3XLL3"/>
<dbReference type="Gene3D" id="1.10.533.10">
    <property type="entry name" value="Death Domain, Fas"/>
    <property type="match status" value="1"/>
</dbReference>
<dbReference type="Ensembl" id="ENSLACT00000025019.1">
    <property type="protein sequence ID" value="ENSLACP00000023619.1"/>
    <property type="gene ID" value="ENSLACG00000022667.1"/>
</dbReference>
<organism evidence="4 5">
    <name type="scientific">Latimeria chalumnae</name>
    <name type="common">Coelacanth</name>
    <dbReference type="NCBI Taxonomy" id="7897"/>
    <lineage>
        <taxon>Eukaryota</taxon>
        <taxon>Metazoa</taxon>
        <taxon>Chordata</taxon>
        <taxon>Craniata</taxon>
        <taxon>Vertebrata</taxon>
        <taxon>Euteleostomi</taxon>
        <taxon>Coelacanthiformes</taxon>
        <taxon>Coelacanthidae</taxon>
        <taxon>Latimeria</taxon>
    </lineage>
</organism>
<dbReference type="InterPro" id="IPR000719">
    <property type="entry name" value="Prot_kinase_dom"/>
</dbReference>
<dbReference type="InterPro" id="IPR051681">
    <property type="entry name" value="Ser/Thr_Kinases-Pseudokinases"/>
</dbReference>
<evidence type="ECO:0000259" key="3">
    <source>
        <dbReference type="PROSITE" id="PS50209"/>
    </source>
</evidence>
<dbReference type="AlphaFoldDB" id="M3XLL3"/>
<dbReference type="InterPro" id="IPR001315">
    <property type="entry name" value="CARD"/>
</dbReference>
<dbReference type="PROSITE" id="PS50011">
    <property type="entry name" value="PROTEIN_KINASE_DOM"/>
    <property type="match status" value="1"/>
</dbReference>
<dbReference type="GO" id="GO:0043123">
    <property type="term" value="P:positive regulation of canonical NF-kappaB signal transduction"/>
    <property type="evidence" value="ECO:0007669"/>
    <property type="project" value="UniProtKB-ARBA"/>
</dbReference>
<dbReference type="PANTHER" id="PTHR44329">
    <property type="entry name" value="SERINE/THREONINE-PROTEIN KINASE TNNI3K-RELATED"/>
    <property type="match status" value="1"/>
</dbReference>
<dbReference type="Bgee" id="ENSLACG00000022667">
    <property type="expression patterns" value="Expressed in chordate pharynx and 1 other cell type or tissue"/>
</dbReference>
<dbReference type="SUPFAM" id="SSF56112">
    <property type="entry name" value="Protein kinase-like (PK-like)"/>
    <property type="match status" value="1"/>
</dbReference>
<reference evidence="5" key="1">
    <citation type="submission" date="2011-08" db="EMBL/GenBank/DDBJ databases">
        <title>The draft genome of Latimeria chalumnae.</title>
        <authorList>
            <person name="Di Palma F."/>
            <person name="Alfoldi J."/>
            <person name="Johnson J."/>
            <person name="Berlin A."/>
            <person name="Gnerre S."/>
            <person name="Jaffe D."/>
            <person name="MacCallum I."/>
            <person name="Young S."/>
            <person name="Walker B.J."/>
            <person name="Lander E."/>
            <person name="Lindblad-Toh K."/>
        </authorList>
    </citation>
    <scope>NUCLEOTIDE SEQUENCE [LARGE SCALE GENOMIC DNA]</scope>
    <source>
        <strain evidence="5">Wild caught</strain>
    </source>
</reference>
<feature type="region of interest" description="Disordered" evidence="1">
    <location>
        <begin position="271"/>
        <end position="330"/>
    </location>
</feature>
<dbReference type="KEGG" id="lcm:102348796"/>
<dbReference type="HOGENOM" id="CLU_548529_0_0_1"/>
<dbReference type="Pfam" id="PF07714">
    <property type="entry name" value="PK_Tyr_Ser-Thr"/>
    <property type="match status" value="1"/>
</dbReference>
<evidence type="ECO:0000256" key="1">
    <source>
        <dbReference type="SAM" id="MobiDB-lite"/>
    </source>
</evidence>
<dbReference type="InterPro" id="IPR011009">
    <property type="entry name" value="Kinase-like_dom_sf"/>
</dbReference>
<evidence type="ECO:0008006" key="6">
    <source>
        <dbReference type="Google" id="ProtNLM"/>
    </source>
</evidence>
<dbReference type="eggNOG" id="KOG0192">
    <property type="taxonomic scope" value="Eukaryota"/>
</dbReference>
<feature type="compositionally biased region" description="Low complexity" evidence="1">
    <location>
        <begin position="271"/>
        <end position="325"/>
    </location>
</feature>
<feature type="domain" description="Protein kinase" evidence="2">
    <location>
        <begin position="1"/>
        <end position="160"/>
    </location>
</feature>
<reference evidence="4" key="2">
    <citation type="submission" date="2025-08" db="UniProtKB">
        <authorList>
            <consortium name="Ensembl"/>
        </authorList>
    </citation>
    <scope>IDENTIFICATION</scope>
</reference>
<dbReference type="GO" id="GO:0005524">
    <property type="term" value="F:ATP binding"/>
    <property type="evidence" value="ECO:0007669"/>
    <property type="project" value="InterPro"/>
</dbReference>
<evidence type="ECO:0000313" key="4">
    <source>
        <dbReference type="Ensembl" id="ENSLACP00000023619.1"/>
    </source>
</evidence>
<dbReference type="OrthoDB" id="4062651at2759"/>
<sequence>MSCLHGLAPPLLHTALKPSNILLDAQFRAKVSDYGLSHWRRKCLKSIPLACNGPCGEDVVYLAPERLCGEEPSAQGDIFGFGVMSWEAISRRKPYEDKRTLMQVVSAINGGVRPDTGAEFIPAALPQRDTVIQLVSRCWAQEPRHRPSFTEIVATLQRVVNIFSPKSASRAFCKFIETKERALESCKAPDPQALHIDINNMERPQMCGIEVLKDKMMPSERQRGSTAPISKEDYGLAGRNMASTNLCSQRPQHTAEEQGSVCDLKRQSSRSCCSVTSPSSPATTRPRCSVTSPSSSTTTRPCCSITSPSSSTTTRPCCSITSPSSVTPRQCCSTASPSSPVTSRPCCSNATPSMPLQGGPGVFPCQHNSREHRSQTGPSCQPWSSSTCRQSVKTGFPPKGSCSQTLKQQRESIVHCMTEGRLNQLLDVLRSQGLLTRDSYDLINASQTLAGRTRTLLDTCLCLGEGASQMVVATLLAGRSAVLSESGSTSQYFVYQL</sequence>
<gene>
    <name evidence="4" type="primary">SI:DKEY-181F22.4</name>
</gene>
<dbReference type="PROSITE" id="PS50209">
    <property type="entry name" value="CARD"/>
    <property type="match status" value="1"/>
</dbReference>
<dbReference type="SUPFAM" id="SSF47986">
    <property type="entry name" value="DEATH domain"/>
    <property type="match status" value="1"/>
</dbReference>